<reference evidence="8" key="1">
    <citation type="journal article" date="2019" name="Int. J. Syst. Evol. Microbiol.">
        <title>The Global Catalogue of Microorganisms (GCM) 10K type strain sequencing project: providing services to taxonomists for standard genome sequencing and annotation.</title>
        <authorList>
            <consortium name="The Broad Institute Genomics Platform"/>
            <consortium name="The Broad Institute Genome Sequencing Center for Infectious Disease"/>
            <person name="Wu L."/>
            <person name="Ma J."/>
        </authorList>
    </citation>
    <scope>NUCLEOTIDE SEQUENCE [LARGE SCALE GENOMIC DNA]</scope>
    <source>
        <strain evidence="8">KCTC 52127</strain>
    </source>
</reference>
<evidence type="ECO:0000256" key="1">
    <source>
        <dbReference type="ARBA" id="ARBA00023015"/>
    </source>
</evidence>
<gene>
    <name evidence="7" type="ORF">ACFSRZ_10880</name>
</gene>
<feature type="domain" description="HTH luxR-type" evidence="6">
    <location>
        <begin position="391"/>
        <end position="456"/>
    </location>
</feature>
<dbReference type="PROSITE" id="PS00622">
    <property type="entry name" value="HTH_LUXR_1"/>
    <property type="match status" value="1"/>
</dbReference>
<dbReference type="SMART" id="SM00421">
    <property type="entry name" value="HTH_LUXR"/>
    <property type="match status" value="1"/>
</dbReference>
<comment type="caution">
    <text evidence="7">The sequence shown here is derived from an EMBL/GenBank/DDBJ whole genome shotgun (WGS) entry which is preliminary data.</text>
</comment>
<organism evidence="7 8">
    <name type="scientific">Pseudotenacibaculum haliotis</name>
    <dbReference type="NCBI Taxonomy" id="1862138"/>
    <lineage>
        <taxon>Bacteria</taxon>
        <taxon>Pseudomonadati</taxon>
        <taxon>Bacteroidota</taxon>
        <taxon>Flavobacteriia</taxon>
        <taxon>Flavobacteriales</taxon>
        <taxon>Flavobacteriaceae</taxon>
        <taxon>Pseudotenacibaculum</taxon>
    </lineage>
</organism>
<dbReference type="CDD" id="cd06170">
    <property type="entry name" value="LuxR_C_like"/>
    <property type="match status" value="1"/>
</dbReference>
<accession>A0ABW5LST4</accession>
<feature type="transmembrane region" description="Helical" evidence="5">
    <location>
        <begin position="146"/>
        <end position="164"/>
    </location>
</feature>
<name>A0ABW5LST4_9FLAO</name>
<proteinExistence type="predicted"/>
<dbReference type="Gene3D" id="1.10.10.10">
    <property type="entry name" value="Winged helix-like DNA-binding domain superfamily/Winged helix DNA-binding domain"/>
    <property type="match status" value="1"/>
</dbReference>
<evidence type="ECO:0000313" key="8">
    <source>
        <dbReference type="Proteomes" id="UP001597508"/>
    </source>
</evidence>
<keyword evidence="3" id="KW-0804">Transcription</keyword>
<evidence type="ECO:0000256" key="3">
    <source>
        <dbReference type="ARBA" id="ARBA00023163"/>
    </source>
</evidence>
<dbReference type="SUPFAM" id="SSF46894">
    <property type="entry name" value="C-terminal effector domain of the bipartite response regulators"/>
    <property type="match status" value="1"/>
</dbReference>
<feature type="transmembrane region" description="Helical" evidence="5">
    <location>
        <begin position="313"/>
        <end position="337"/>
    </location>
</feature>
<dbReference type="InterPro" id="IPR036388">
    <property type="entry name" value="WH-like_DNA-bd_sf"/>
</dbReference>
<dbReference type="Proteomes" id="UP001597508">
    <property type="component" value="Unassembled WGS sequence"/>
</dbReference>
<keyword evidence="5" id="KW-1133">Transmembrane helix</keyword>
<feature type="transmembrane region" description="Helical" evidence="5">
    <location>
        <begin position="287"/>
        <end position="307"/>
    </location>
</feature>
<evidence type="ECO:0000256" key="5">
    <source>
        <dbReference type="SAM" id="Phobius"/>
    </source>
</evidence>
<keyword evidence="1" id="KW-0805">Transcription regulation</keyword>
<keyword evidence="5" id="KW-0472">Membrane</keyword>
<dbReference type="Pfam" id="PF07695">
    <property type="entry name" value="7TMR-DISM_7TM"/>
    <property type="match status" value="1"/>
</dbReference>
<dbReference type="PANTHER" id="PTHR44688:SF16">
    <property type="entry name" value="DNA-BINDING TRANSCRIPTIONAL ACTIVATOR DEVR_DOSR"/>
    <property type="match status" value="1"/>
</dbReference>
<evidence type="ECO:0000256" key="4">
    <source>
        <dbReference type="SAM" id="Coils"/>
    </source>
</evidence>
<dbReference type="InterPro" id="IPR011623">
    <property type="entry name" value="7TMR_DISM_rcpt_extracell_dom1"/>
</dbReference>
<dbReference type="EMBL" id="JBHULH010000004">
    <property type="protein sequence ID" value="MFD2567878.1"/>
    <property type="molecule type" value="Genomic_DNA"/>
</dbReference>
<feature type="transmembrane region" description="Helical" evidence="5">
    <location>
        <begin position="233"/>
        <end position="251"/>
    </location>
</feature>
<protein>
    <submittedName>
        <fullName evidence="7">7TM diverse intracellular signaling domain-containing protein</fullName>
    </submittedName>
</protein>
<evidence type="ECO:0000256" key="2">
    <source>
        <dbReference type="ARBA" id="ARBA00023125"/>
    </source>
</evidence>
<keyword evidence="2" id="KW-0238">DNA-binding</keyword>
<keyword evidence="4" id="KW-0175">Coiled coil</keyword>
<keyword evidence="8" id="KW-1185">Reference proteome</keyword>
<dbReference type="RefSeq" id="WP_379666583.1">
    <property type="nucleotide sequence ID" value="NZ_JBHULH010000004.1"/>
</dbReference>
<keyword evidence="5" id="KW-0812">Transmembrane</keyword>
<dbReference type="PANTHER" id="PTHR44688">
    <property type="entry name" value="DNA-BINDING TRANSCRIPTIONAL ACTIVATOR DEVR_DOSR"/>
    <property type="match status" value="1"/>
</dbReference>
<feature type="transmembrane region" description="Helical" evidence="5">
    <location>
        <begin position="257"/>
        <end position="275"/>
    </location>
</feature>
<dbReference type="Pfam" id="PF00196">
    <property type="entry name" value="GerE"/>
    <property type="match status" value="1"/>
</dbReference>
<evidence type="ECO:0000259" key="6">
    <source>
        <dbReference type="PROSITE" id="PS50043"/>
    </source>
</evidence>
<dbReference type="InterPro" id="IPR016032">
    <property type="entry name" value="Sig_transdc_resp-reg_C-effctor"/>
</dbReference>
<sequence length="456" mass="52396">MSALLYGQNTENLIKEISVFKDVEEQLLIKDIEKIEFTSVKDKVINLNDGVFWYKVELSDLEKGKTIVFDIRENTIKTIDIFQGGKKIADRNNDMGITNTAIKIENATGSTFYVKVRFYRQVFFPLAVSYFSAYEKNAKIRLLKNGFYYGFVIMVCIINLFFYLSLKDKTFLYYCLFVATTNIGISDYDGFSKLWVVESISDHINVFSHFLIALTGAMFATVFLNLKTFVPKSLYRGAGLLLLPLISYGIYLPTHNYVFYALGDTFCLLVLAYYWGLGVYVLKTEKFAKFFVIGYSLVLFSALLFVIPQDLGISVFSVTIGHVKFGALFEMLILTYATTYRTKILKEKNEQMGTELQSYIGQVMQLENSLQTLSDIKDEEETLQVEEKLLKVAEKNELTDRETDVLLLIAKGFNNQQIAEELFVSVNTVKYHIRNIYEKLDVKKRTEITSKLLFNV</sequence>
<dbReference type="PROSITE" id="PS50043">
    <property type="entry name" value="HTH_LUXR_2"/>
    <property type="match status" value="1"/>
</dbReference>
<feature type="coiled-coil region" evidence="4">
    <location>
        <begin position="363"/>
        <end position="396"/>
    </location>
</feature>
<dbReference type="InterPro" id="IPR000792">
    <property type="entry name" value="Tscrpt_reg_LuxR_C"/>
</dbReference>
<dbReference type="PRINTS" id="PR00038">
    <property type="entry name" value="HTHLUXR"/>
</dbReference>
<evidence type="ECO:0000313" key="7">
    <source>
        <dbReference type="EMBL" id="MFD2567878.1"/>
    </source>
</evidence>
<feature type="transmembrane region" description="Helical" evidence="5">
    <location>
        <begin position="206"/>
        <end position="226"/>
    </location>
</feature>